<reference evidence="3" key="1">
    <citation type="submission" date="2018-12" db="EMBL/GenBank/DDBJ databases">
        <title>Tengunoibacter tsumagoiensis gen. nov., sp. nov., Dictyobacter kobayashii sp. nov., D. alpinus sp. nov., and D. joshuensis sp. nov. and description of Dictyobacteraceae fam. nov. within the order Ktedonobacterales isolated from Tengu-no-mugimeshi.</title>
        <authorList>
            <person name="Wang C.M."/>
            <person name="Zheng Y."/>
            <person name="Sakai Y."/>
            <person name="Toyoda A."/>
            <person name="Minakuchi Y."/>
            <person name="Abe K."/>
            <person name="Yokota A."/>
            <person name="Yabe S."/>
        </authorList>
    </citation>
    <scope>NUCLEOTIDE SEQUENCE [LARGE SCALE GENOMIC DNA]</scope>
    <source>
        <strain evidence="3">Uno11</strain>
    </source>
</reference>
<name>A0A402ARY6_9CHLR</name>
<gene>
    <name evidence="2" type="ORF">KDK_56680</name>
</gene>
<evidence type="ECO:0000313" key="3">
    <source>
        <dbReference type="Proteomes" id="UP000287188"/>
    </source>
</evidence>
<dbReference type="EMBL" id="BIFS01000001">
    <property type="protein sequence ID" value="GCE21868.1"/>
    <property type="molecule type" value="Genomic_DNA"/>
</dbReference>
<dbReference type="Gene3D" id="3.30.390.10">
    <property type="entry name" value="Enolase-like, N-terminal domain"/>
    <property type="match status" value="1"/>
</dbReference>
<keyword evidence="3" id="KW-1185">Reference proteome</keyword>
<sequence>MKITAIHCRPLRLKKEIASQPSWLSESVIANPMSPYPRYAARRSSWTAPFGGLAVIIETDDGVQGLATPMGGRPYGSSSSSTLRVCW</sequence>
<accession>A0A402ARY6</accession>
<evidence type="ECO:0000256" key="1">
    <source>
        <dbReference type="SAM" id="MobiDB-lite"/>
    </source>
</evidence>
<dbReference type="Proteomes" id="UP000287188">
    <property type="component" value="Unassembled WGS sequence"/>
</dbReference>
<feature type="region of interest" description="Disordered" evidence="1">
    <location>
        <begin position="68"/>
        <end position="87"/>
    </location>
</feature>
<protein>
    <recommendedName>
        <fullName evidence="4">Mandelate racemase/muconate lactonizing enzyme N-terminal domain-containing protein</fullName>
    </recommendedName>
</protein>
<feature type="compositionally biased region" description="Polar residues" evidence="1">
    <location>
        <begin position="76"/>
        <end position="87"/>
    </location>
</feature>
<evidence type="ECO:0008006" key="4">
    <source>
        <dbReference type="Google" id="ProtNLM"/>
    </source>
</evidence>
<dbReference type="InterPro" id="IPR029017">
    <property type="entry name" value="Enolase-like_N"/>
</dbReference>
<proteinExistence type="predicted"/>
<comment type="caution">
    <text evidence="2">The sequence shown here is derived from an EMBL/GenBank/DDBJ whole genome shotgun (WGS) entry which is preliminary data.</text>
</comment>
<evidence type="ECO:0000313" key="2">
    <source>
        <dbReference type="EMBL" id="GCE21868.1"/>
    </source>
</evidence>
<dbReference type="RefSeq" id="WP_126553818.1">
    <property type="nucleotide sequence ID" value="NZ_BIFS01000001.1"/>
</dbReference>
<organism evidence="2 3">
    <name type="scientific">Dictyobacter kobayashii</name>
    <dbReference type="NCBI Taxonomy" id="2014872"/>
    <lineage>
        <taxon>Bacteria</taxon>
        <taxon>Bacillati</taxon>
        <taxon>Chloroflexota</taxon>
        <taxon>Ktedonobacteria</taxon>
        <taxon>Ktedonobacterales</taxon>
        <taxon>Dictyobacteraceae</taxon>
        <taxon>Dictyobacter</taxon>
    </lineage>
</organism>
<dbReference type="AlphaFoldDB" id="A0A402ARY6"/>